<feature type="region of interest" description="Disordered" evidence="1">
    <location>
        <begin position="1"/>
        <end position="96"/>
    </location>
</feature>
<accession>A0A4T0X0C2</accession>
<dbReference type="OrthoDB" id="4047468at2759"/>
<feature type="compositionally biased region" description="Low complexity" evidence="1">
    <location>
        <begin position="124"/>
        <end position="135"/>
    </location>
</feature>
<dbReference type="PANTHER" id="PTHR28057">
    <property type="entry name" value="PROTEIN IFH1-RELATED"/>
    <property type="match status" value="1"/>
</dbReference>
<dbReference type="InterPro" id="IPR018837">
    <property type="entry name" value="TF_CRF1/IFH1"/>
</dbReference>
<feature type="compositionally biased region" description="Basic residues" evidence="1">
    <location>
        <begin position="647"/>
        <end position="664"/>
    </location>
</feature>
<evidence type="ECO:0000313" key="3">
    <source>
        <dbReference type="Proteomes" id="UP000307173"/>
    </source>
</evidence>
<feature type="region of interest" description="Disordered" evidence="1">
    <location>
        <begin position="116"/>
        <end position="141"/>
    </location>
</feature>
<organism evidence="2 3">
    <name type="scientific">Pichia inconspicua</name>
    <dbReference type="NCBI Taxonomy" id="52247"/>
    <lineage>
        <taxon>Eukaryota</taxon>
        <taxon>Fungi</taxon>
        <taxon>Dikarya</taxon>
        <taxon>Ascomycota</taxon>
        <taxon>Saccharomycotina</taxon>
        <taxon>Pichiomycetes</taxon>
        <taxon>Pichiales</taxon>
        <taxon>Pichiaceae</taxon>
        <taxon>Pichia</taxon>
    </lineage>
</organism>
<dbReference type="AlphaFoldDB" id="A0A4T0X0C2"/>
<dbReference type="PANTHER" id="PTHR28057:SF1">
    <property type="entry name" value="PROTEIN IFH1-RELATED"/>
    <property type="match status" value="1"/>
</dbReference>
<evidence type="ECO:0000256" key="1">
    <source>
        <dbReference type="SAM" id="MobiDB-lite"/>
    </source>
</evidence>
<dbReference type="Proteomes" id="UP000307173">
    <property type="component" value="Unassembled WGS sequence"/>
</dbReference>
<dbReference type="GO" id="GO:0003712">
    <property type="term" value="F:transcription coregulator activity"/>
    <property type="evidence" value="ECO:0007669"/>
    <property type="project" value="InterPro"/>
</dbReference>
<feature type="compositionally biased region" description="Low complexity" evidence="1">
    <location>
        <begin position="81"/>
        <end position="91"/>
    </location>
</feature>
<comment type="caution">
    <text evidence="2">The sequence shown here is derived from an EMBL/GenBank/DDBJ whole genome shotgun (WGS) entry which is preliminary data.</text>
</comment>
<sequence>MPQIPRKEPLKAQTYATKVAKKGPFKNKSRRFSILSNSDDDTSGNSSDTSNSSGSGSDYDDHILLNKNRQQPMMNHEIAPSSGSDDNYSSSSDDENVDFVQLTKQRRLKAMKAVKGLKNQMTHTSSISPSTSPVVYEEEPELDDDLVDAVIEREERKMNNNDFEKSDTPNLNYTKSDVVDYSDELNDDLDDINFEISFEEENKNTPKREHLPNLVEKLKDEDIGEAVEDTSPISNQSKANRATETKIEIDVPKFNEQDVNSDDDYEFDNNELIQTLLKDNDDLELQNLDHSDDDFDYLIANQHKVNHNNVSNSNQKDISMETLDNTDDAYLMKEETQAMLDDFEKNPSKHFSLKNRRSSMYVQQAYNNENDLDDLDLDLLNNFEQFLPKQQAMRRRSSILNQTLLSSDDEESNNDSFKSIRKFTKKKVKDQSKIGSNNIHTKDIRKMLGISNSSSNFTLNFSSNAIVDSDDDTKLLEYIFEDSESETRSTVDQTYVDGNETDEDKSVPKKSTKAIGSKHAKEILSSSSDQFRAPKLGTFITKKPFCVVDGFTTRFLHPLVGNRQSMLQKAAAINKPDNNSSSNNLALDELINISEFDEDISNNEDHDTHVGDFFDDSKRIPLTAFRNKTSGTGDGIASGRFSFSDRVHKKRQHKLPKSKPKAKPVRSSNSSFREKDFSSKRGHNQHHGTVTSMMTTEDPVITRGGLIESLEENTLMTDSTGFEEVLLIGVESLPNVAEQLFDVPSLDFEIPHPHMTANRKRKSMSRSSKARFRRASMVEASAEGLRQTKGGLFDEHVMDDVEALLIDMGDTEDYEFLFGQTI</sequence>
<feature type="region of interest" description="Disordered" evidence="1">
    <location>
        <begin position="636"/>
        <end position="692"/>
    </location>
</feature>
<feature type="compositionally biased region" description="Basic and acidic residues" evidence="1">
    <location>
        <begin position="1"/>
        <end position="10"/>
    </location>
</feature>
<evidence type="ECO:0000313" key="2">
    <source>
        <dbReference type="EMBL" id="TID21903.1"/>
    </source>
</evidence>
<dbReference type="Pfam" id="PF10380">
    <property type="entry name" value="CRF1"/>
    <property type="match status" value="1"/>
</dbReference>
<keyword evidence="3" id="KW-1185">Reference proteome</keyword>
<dbReference type="STRING" id="52247.A0A4T0X0C2"/>
<feature type="compositionally biased region" description="Basic residues" evidence="1">
    <location>
        <begin position="19"/>
        <end position="31"/>
    </location>
</feature>
<dbReference type="GO" id="GO:0060962">
    <property type="term" value="P:regulation of ribosomal protein gene transcription by RNA polymerase II"/>
    <property type="evidence" value="ECO:0007669"/>
    <property type="project" value="InterPro"/>
</dbReference>
<name>A0A4T0X0C2_9ASCO</name>
<reference evidence="2 3" key="1">
    <citation type="journal article" date="2019" name="Front. Genet.">
        <title>Whole-Genome Sequencing of the Opportunistic Yeast Pathogen Candida inconspicua Uncovers Its Hybrid Origin.</title>
        <authorList>
            <person name="Mixao V."/>
            <person name="Hansen A.P."/>
            <person name="Saus E."/>
            <person name="Boekhout T."/>
            <person name="Lass-Florl C."/>
            <person name="Gabaldon T."/>
        </authorList>
    </citation>
    <scope>NUCLEOTIDE SEQUENCE [LARGE SCALE GENOMIC DNA]</scope>
    <source>
        <strain evidence="2 3">CBS 180</strain>
    </source>
</reference>
<protein>
    <recommendedName>
        <fullName evidence="4">Protein IFH1</fullName>
    </recommendedName>
</protein>
<proteinExistence type="predicted"/>
<dbReference type="EMBL" id="SELW01000551">
    <property type="protein sequence ID" value="TID21903.1"/>
    <property type="molecule type" value="Genomic_DNA"/>
</dbReference>
<feature type="compositionally biased region" description="Low complexity" evidence="1">
    <location>
        <begin position="43"/>
        <end position="57"/>
    </location>
</feature>
<evidence type="ECO:0008006" key="4">
    <source>
        <dbReference type="Google" id="ProtNLM"/>
    </source>
</evidence>
<gene>
    <name evidence="2" type="ORF">CANINC_003387</name>
</gene>